<evidence type="ECO:0000256" key="1">
    <source>
        <dbReference type="ARBA" id="ARBA00009981"/>
    </source>
</evidence>
<evidence type="ECO:0000256" key="2">
    <source>
        <dbReference type="SAM" id="MobiDB-lite"/>
    </source>
</evidence>
<feature type="region of interest" description="Disordered" evidence="2">
    <location>
        <begin position="201"/>
        <end position="220"/>
    </location>
</feature>
<dbReference type="InterPro" id="IPR036165">
    <property type="entry name" value="YefM-like_sf"/>
</dbReference>
<evidence type="ECO:0000313" key="3">
    <source>
        <dbReference type="EMBL" id="PIZ95498.1"/>
    </source>
</evidence>
<organism evidence="3 4">
    <name type="scientific">Candidatus Magasanikbacteria bacterium CG_4_10_14_0_2_um_filter_33_14</name>
    <dbReference type="NCBI Taxonomy" id="1974636"/>
    <lineage>
        <taxon>Bacteria</taxon>
        <taxon>Candidatus Magasanikiibacteriota</taxon>
    </lineage>
</organism>
<comment type="caution">
    <text evidence="3">The sequence shown here is derived from an EMBL/GenBank/DDBJ whole genome shotgun (WGS) entry which is preliminary data.</text>
</comment>
<dbReference type="AlphaFoldDB" id="A0A2M7V9H4"/>
<dbReference type="EMBL" id="PFPL01000052">
    <property type="protein sequence ID" value="PIZ95498.1"/>
    <property type="molecule type" value="Genomic_DNA"/>
</dbReference>
<reference evidence="4" key="1">
    <citation type="submission" date="2017-09" db="EMBL/GenBank/DDBJ databases">
        <title>Depth-based differentiation of microbial function through sediment-hosted aquifers and enrichment of novel symbionts in the deep terrestrial subsurface.</title>
        <authorList>
            <person name="Probst A.J."/>
            <person name="Ladd B."/>
            <person name="Jarett J.K."/>
            <person name="Geller-Mcgrath D.E."/>
            <person name="Sieber C.M.K."/>
            <person name="Emerson J.B."/>
            <person name="Anantharaman K."/>
            <person name="Thomas B.C."/>
            <person name="Malmstrom R."/>
            <person name="Stieglmeier M."/>
            <person name="Klingl A."/>
            <person name="Woyke T."/>
            <person name="Ryan C.M."/>
            <person name="Banfield J.F."/>
        </authorList>
    </citation>
    <scope>NUCLEOTIDE SEQUENCE [LARGE SCALE GENOMIC DNA]</scope>
</reference>
<sequence>MSANLDRLIQLAKKSGSTLIIHDEQKGDMVMMDLDSYEMMLDMQQEFDDCSCDHEELYDMSEGDMLDKINRDIAIWRSYREEEELEWKGDLLEEDLAENPLEDPFAEDYNHDPEWHKAGDVLTNRHSSFAPNFADTTVPDYFVPNVPDFVEDADNDEDEDYNIEDQMFGVDDSEDDFVYDSLGQESLGAKHKVPFVNHEETEMTEEEDLDGDPVFFEEPV</sequence>
<evidence type="ECO:0000313" key="4">
    <source>
        <dbReference type="Proteomes" id="UP000231453"/>
    </source>
</evidence>
<dbReference type="Proteomes" id="UP000231453">
    <property type="component" value="Unassembled WGS sequence"/>
</dbReference>
<gene>
    <name evidence="3" type="ORF">COX80_04360</name>
</gene>
<name>A0A2M7V9H4_9BACT</name>
<dbReference type="SUPFAM" id="SSF143120">
    <property type="entry name" value="YefM-like"/>
    <property type="match status" value="1"/>
</dbReference>
<evidence type="ECO:0008006" key="5">
    <source>
        <dbReference type="Google" id="ProtNLM"/>
    </source>
</evidence>
<feature type="compositionally biased region" description="Acidic residues" evidence="2">
    <location>
        <begin position="202"/>
        <end position="211"/>
    </location>
</feature>
<protein>
    <recommendedName>
        <fullName evidence="5">Antitoxin</fullName>
    </recommendedName>
</protein>
<proteinExistence type="inferred from homology"/>
<comment type="similarity">
    <text evidence="1">Belongs to the phD/YefM antitoxin family.</text>
</comment>
<accession>A0A2M7V9H4</accession>